<evidence type="ECO:0000256" key="9">
    <source>
        <dbReference type="ARBA" id="ARBA00023136"/>
    </source>
</evidence>
<evidence type="ECO:0000256" key="3">
    <source>
        <dbReference type="ARBA" id="ARBA00022448"/>
    </source>
</evidence>
<dbReference type="Gene3D" id="1.20.1730.10">
    <property type="entry name" value="Sodium/glucose cotransporter"/>
    <property type="match status" value="1"/>
</dbReference>
<evidence type="ECO:0000256" key="8">
    <source>
        <dbReference type="ARBA" id="ARBA00023065"/>
    </source>
</evidence>
<evidence type="ECO:0000256" key="11">
    <source>
        <dbReference type="RuleBase" id="RU362091"/>
    </source>
</evidence>
<protein>
    <recommendedName>
        <fullName evidence="15">Sodium-coupled monocarboxylate transporter 2</fullName>
    </recommendedName>
</protein>
<keyword evidence="8" id="KW-0406">Ion transport</keyword>
<dbReference type="AlphaFoldDB" id="A0AAN8XJB4"/>
<dbReference type="GO" id="GO:0006814">
    <property type="term" value="P:sodium ion transport"/>
    <property type="evidence" value="ECO:0007669"/>
    <property type="project" value="UniProtKB-KW"/>
</dbReference>
<evidence type="ECO:0000256" key="4">
    <source>
        <dbReference type="ARBA" id="ARBA00022475"/>
    </source>
</evidence>
<dbReference type="PANTHER" id="PTHR42985">
    <property type="entry name" value="SODIUM-COUPLED MONOCARBOXYLATE TRANSPORTER"/>
    <property type="match status" value="1"/>
</dbReference>
<feature type="transmembrane region" description="Helical" evidence="12">
    <location>
        <begin position="33"/>
        <end position="58"/>
    </location>
</feature>
<comment type="caution">
    <text evidence="13">The sequence shown here is derived from an EMBL/GenBank/DDBJ whole genome shotgun (WGS) entry which is preliminary data.</text>
</comment>
<dbReference type="Pfam" id="PF00474">
    <property type="entry name" value="SSF"/>
    <property type="match status" value="1"/>
</dbReference>
<gene>
    <name evidence="13" type="ORF">SK128_016398</name>
</gene>
<name>A0AAN8XJB4_HALRR</name>
<evidence type="ECO:0000256" key="1">
    <source>
        <dbReference type="ARBA" id="ARBA00004651"/>
    </source>
</evidence>
<dbReference type="GO" id="GO:0005886">
    <property type="term" value="C:plasma membrane"/>
    <property type="evidence" value="ECO:0007669"/>
    <property type="project" value="UniProtKB-SubCell"/>
</dbReference>
<comment type="similarity">
    <text evidence="2 11">Belongs to the sodium:solute symporter (SSF) (TC 2.A.21) family.</text>
</comment>
<evidence type="ECO:0008006" key="15">
    <source>
        <dbReference type="Google" id="ProtNLM"/>
    </source>
</evidence>
<keyword evidence="5 12" id="KW-0812">Transmembrane</keyword>
<proteinExistence type="inferred from homology"/>
<dbReference type="GO" id="GO:0015293">
    <property type="term" value="F:symporter activity"/>
    <property type="evidence" value="ECO:0007669"/>
    <property type="project" value="TreeGrafter"/>
</dbReference>
<feature type="transmembrane region" description="Helical" evidence="12">
    <location>
        <begin position="86"/>
        <end position="118"/>
    </location>
</feature>
<sequence>MGSTIYFGVYGANQTNLQRACSVSTIKDAQRVYYINLLGMVLCVGMMFFSGICAFASYAGCDPLTLGRIFTKDQILPYFVMDKMGFIYGMPGLFVATLISGALSSLSSVINSMVAMLWTDLCLQFSFFKNMSKTGAAVANKAISFAIGCIMIGSAFLAKGFGGLFQVAMTVMSIVRGPTLGIFTMGVLIPHVSKKGAFAGFICSTALMAWLTSGATSYNVKPEPLPFSIENCTAQVNNPLNSTFLDDLELTTLPVITSKQLGEEQEQMLEKNDMKMYSGDVDEMTDFEIQHGTTLAQEYESCNSTKNNESWGMMYFYGISYTLYTPIGSLFCIATAIIITFITGGEDLNEMRPELIAPISRRFLPQSPKGMEAPKSTKYAPINTHDLKDFGESNPHLMLQSDLVKSP</sequence>
<dbReference type="PROSITE" id="PS50283">
    <property type="entry name" value="NA_SOLUT_SYMP_3"/>
    <property type="match status" value="1"/>
</dbReference>
<dbReference type="PANTHER" id="PTHR42985:SF40">
    <property type="entry name" value="LD47995P-RELATED"/>
    <property type="match status" value="1"/>
</dbReference>
<dbReference type="InterPro" id="IPR038377">
    <property type="entry name" value="Na/Glc_symporter_sf"/>
</dbReference>
<evidence type="ECO:0000256" key="12">
    <source>
        <dbReference type="SAM" id="Phobius"/>
    </source>
</evidence>
<evidence type="ECO:0000313" key="13">
    <source>
        <dbReference type="EMBL" id="KAK7085635.1"/>
    </source>
</evidence>
<keyword evidence="10" id="KW-0739">Sodium transport</keyword>
<dbReference type="EMBL" id="JAXCGZ010000704">
    <property type="protein sequence ID" value="KAK7085635.1"/>
    <property type="molecule type" value="Genomic_DNA"/>
</dbReference>
<keyword evidence="4" id="KW-1003">Cell membrane</keyword>
<evidence type="ECO:0000256" key="5">
    <source>
        <dbReference type="ARBA" id="ARBA00022692"/>
    </source>
</evidence>
<feature type="transmembrane region" description="Helical" evidence="12">
    <location>
        <begin position="164"/>
        <end position="189"/>
    </location>
</feature>
<keyword evidence="3" id="KW-0813">Transport</keyword>
<evidence type="ECO:0000256" key="6">
    <source>
        <dbReference type="ARBA" id="ARBA00022989"/>
    </source>
</evidence>
<dbReference type="InterPro" id="IPR051163">
    <property type="entry name" value="Sodium:Solute_Symporter_SSF"/>
</dbReference>
<dbReference type="Proteomes" id="UP001381693">
    <property type="component" value="Unassembled WGS sequence"/>
</dbReference>
<organism evidence="13 14">
    <name type="scientific">Halocaridina rubra</name>
    <name type="common">Hawaiian red shrimp</name>
    <dbReference type="NCBI Taxonomy" id="373956"/>
    <lineage>
        <taxon>Eukaryota</taxon>
        <taxon>Metazoa</taxon>
        <taxon>Ecdysozoa</taxon>
        <taxon>Arthropoda</taxon>
        <taxon>Crustacea</taxon>
        <taxon>Multicrustacea</taxon>
        <taxon>Malacostraca</taxon>
        <taxon>Eumalacostraca</taxon>
        <taxon>Eucarida</taxon>
        <taxon>Decapoda</taxon>
        <taxon>Pleocyemata</taxon>
        <taxon>Caridea</taxon>
        <taxon>Atyoidea</taxon>
        <taxon>Atyidae</taxon>
        <taxon>Halocaridina</taxon>
    </lineage>
</organism>
<keyword evidence="9 12" id="KW-0472">Membrane</keyword>
<evidence type="ECO:0000256" key="10">
    <source>
        <dbReference type="ARBA" id="ARBA00023201"/>
    </source>
</evidence>
<accession>A0AAN8XJB4</accession>
<keyword evidence="7" id="KW-0915">Sodium</keyword>
<keyword evidence="6 12" id="KW-1133">Transmembrane helix</keyword>
<evidence type="ECO:0000313" key="14">
    <source>
        <dbReference type="Proteomes" id="UP001381693"/>
    </source>
</evidence>
<evidence type="ECO:0000256" key="2">
    <source>
        <dbReference type="ARBA" id="ARBA00006434"/>
    </source>
</evidence>
<feature type="transmembrane region" description="Helical" evidence="12">
    <location>
        <begin position="321"/>
        <end position="342"/>
    </location>
</feature>
<evidence type="ECO:0000256" key="7">
    <source>
        <dbReference type="ARBA" id="ARBA00023053"/>
    </source>
</evidence>
<feature type="transmembrane region" description="Helical" evidence="12">
    <location>
        <begin position="138"/>
        <end position="158"/>
    </location>
</feature>
<comment type="subcellular location">
    <subcellularLocation>
        <location evidence="1">Cell membrane</location>
        <topology evidence="1">Multi-pass membrane protein</topology>
    </subcellularLocation>
</comment>
<keyword evidence="14" id="KW-1185">Reference proteome</keyword>
<feature type="transmembrane region" description="Helical" evidence="12">
    <location>
        <begin position="196"/>
        <end position="218"/>
    </location>
</feature>
<reference evidence="13 14" key="1">
    <citation type="submission" date="2023-11" db="EMBL/GenBank/DDBJ databases">
        <title>Halocaridina rubra genome assembly.</title>
        <authorList>
            <person name="Smith C."/>
        </authorList>
    </citation>
    <scope>NUCLEOTIDE SEQUENCE [LARGE SCALE GENOMIC DNA]</scope>
    <source>
        <strain evidence="13">EP-1</strain>
        <tissue evidence="13">Whole</tissue>
    </source>
</reference>
<dbReference type="InterPro" id="IPR001734">
    <property type="entry name" value="Na/solute_symporter"/>
</dbReference>